<proteinExistence type="predicted"/>
<name>A0A8B9MN08_9AVES</name>
<reference evidence="1" key="1">
    <citation type="submission" date="2025-08" db="UniProtKB">
        <authorList>
            <consortium name="Ensembl"/>
        </authorList>
    </citation>
    <scope>IDENTIFICATION</scope>
</reference>
<reference evidence="1" key="2">
    <citation type="submission" date="2025-09" db="UniProtKB">
        <authorList>
            <consortium name="Ensembl"/>
        </authorList>
    </citation>
    <scope>IDENTIFICATION</scope>
</reference>
<organism evidence="1 2">
    <name type="scientific">Accipiter nisus</name>
    <name type="common">Eurasian sparrowhawk</name>
    <dbReference type="NCBI Taxonomy" id="211598"/>
    <lineage>
        <taxon>Eukaryota</taxon>
        <taxon>Metazoa</taxon>
        <taxon>Chordata</taxon>
        <taxon>Craniata</taxon>
        <taxon>Vertebrata</taxon>
        <taxon>Euteleostomi</taxon>
        <taxon>Archelosauria</taxon>
        <taxon>Archosauria</taxon>
        <taxon>Dinosauria</taxon>
        <taxon>Saurischia</taxon>
        <taxon>Theropoda</taxon>
        <taxon>Coelurosauria</taxon>
        <taxon>Aves</taxon>
        <taxon>Neognathae</taxon>
        <taxon>Neoaves</taxon>
        <taxon>Telluraves</taxon>
        <taxon>Accipitrimorphae</taxon>
        <taxon>Accipitriformes</taxon>
        <taxon>Accipitridae</taxon>
        <taxon>Accipitrinae</taxon>
        <taxon>Accipiter</taxon>
    </lineage>
</organism>
<dbReference type="Proteomes" id="UP000694541">
    <property type="component" value="Unplaced"/>
</dbReference>
<protein>
    <submittedName>
        <fullName evidence="1">Uncharacterized protein</fullName>
    </submittedName>
</protein>
<dbReference type="Ensembl" id="ENSANIT00000011079.1">
    <property type="protein sequence ID" value="ENSANIP00000010704.1"/>
    <property type="gene ID" value="ENSANIG00000007248.1"/>
</dbReference>
<accession>A0A8B9MN08</accession>
<keyword evidence="2" id="KW-1185">Reference proteome</keyword>
<sequence>MKLWVPARNLPTHTNPNWSPTGHALHRRHHSSLLIRRSHMPKRTVRLTNPEPTCQRSILFLHLHLLTHRPGTLLRFIPVQRNLKHRDYPPTHPHSNCLRRLCPPMRTNILLRGYGHHQPLLRYPVHRTNPCRVGLRRFLRR</sequence>
<dbReference type="AlphaFoldDB" id="A0A8B9MN08"/>
<evidence type="ECO:0000313" key="2">
    <source>
        <dbReference type="Proteomes" id="UP000694541"/>
    </source>
</evidence>
<evidence type="ECO:0000313" key="1">
    <source>
        <dbReference type="Ensembl" id="ENSANIP00000010704.1"/>
    </source>
</evidence>